<protein>
    <submittedName>
        <fullName evidence="1">Uncharacterized protein</fullName>
    </submittedName>
</protein>
<keyword evidence="2" id="KW-1185">Reference proteome</keyword>
<dbReference type="AlphaFoldDB" id="A0A392TB99"/>
<sequence>MAKPSQKVSGFLARTGEKRKTHLAWRATVSPGDITCRFMGSASNFVPSHAQIPSKQLI</sequence>
<evidence type="ECO:0000313" key="2">
    <source>
        <dbReference type="Proteomes" id="UP000265520"/>
    </source>
</evidence>
<dbReference type="Proteomes" id="UP000265520">
    <property type="component" value="Unassembled WGS sequence"/>
</dbReference>
<organism evidence="1 2">
    <name type="scientific">Trifolium medium</name>
    <dbReference type="NCBI Taxonomy" id="97028"/>
    <lineage>
        <taxon>Eukaryota</taxon>
        <taxon>Viridiplantae</taxon>
        <taxon>Streptophyta</taxon>
        <taxon>Embryophyta</taxon>
        <taxon>Tracheophyta</taxon>
        <taxon>Spermatophyta</taxon>
        <taxon>Magnoliopsida</taxon>
        <taxon>eudicotyledons</taxon>
        <taxon>Gunneridae</taxon>
        <taxon>Pentapetalae</taxon>
        <taxon>rosids</taxon>
        <taxon>fabids</taxon>
        <taxon>Fabales</taxon>
        <taxon>Fabaceae</taxon>
        <taxon>Papilionoideae</taxon>
        <taxon>50 kb inversion clade</taxon>
        <taxon>NPAAA clade</taxon>
        <taxon>Hologalegina</taxon>
        <taxon>IRL clade</taxon>
        <taxon>Trifolieae</taxon>
        <taxon>Trifolium</taxon>
    </lineage>
</organism>
<accession>A0A392TB99</accession>
<comment type="caution">
    <text evidence="1">The sequence shown here is derived from an EMBL/GenBank/DDBJ whole genome shotgun (WGS) entry which is preliminary data.</text>
</comment>
<feature type="non-terminal residue" evidence="1">
    <location>
        <position position="58"/>
    </location>
</feature>
<name>A0A392TB99_9FABA</name>
<dbReference type="EMBL" id="LXQA010529605">
    <property type="protein sequence ID" value="MCI57480.1"/>
    <property type="molecule type" value="Genomic_DNA"/>
</dbReference>
<reference evidence="1 2" key="1">
    <citation type="journal article" date="2018" name="Front. Plant Sci.">
        <title>Red Clover (Trifolium pratense) and Zigzag Clover (T. medium) - A Picture of Genomic Similarities and Differences.</title>
        <authorList>
            <person name="Dluhosova J."/>
            <person name="Istvanek J."/>
            <person name="Nedelnik J."/>
            <person name="Repkova J."/>
        </authorList>
    </citation>
    <scope>NUCLEOTIDE SEQUENCE [LARGE SCALE GENOMIC DNA]</scope>
    <source>
        <strain evidence="2">cv. 10/8</strain>
        <tissue evidence="1">Leaf</tissue>
    </source>
</reference>
<evidence type="ECO:0000313" key="1">
    <source>
        <dbReference type="EMBL" id="MCI57480.1"/>
    </source>
</evidence>
<proteinExistence type="predicted"/>